<dbReference type="RefSeq" id="WP_388003685.1">
    <property type="nucleotide sequence ID" value="NZ_JBHUEE010000002.1"/>
</dbReference>
<name>A0ABW4L322_9MICO</name>
<dbReference type="SUPFAM" id="SSF51735">
    <property type="entry name" value="NAD(P)-binding Rossmann-fold domains"/>
    <property type="match status" value="1"/>
</dbReference>
<accession>A0ABW4L322</accession>
<proteinExistence type="predicted"/>
<dbReference type="Gene3D" id="3.40.50.720">
    <property type="entry name" value="NAD(P)-binding Rossmann-like Domain"/>
    <property type="match status" value="1"/>
</dbReference>
<comment type="caution">
    <text evidence="2">The sequence shown here is derived from an EMBL/GenBank/DDBJ whole genome shotgun (WGS) entry which is preliminary data.</text>
</comment>
<protein>
    <recommendedName>
        <fullName evidence="4">NAD-dependent epimerase/dehydratase family protein</fullName>
    </recommendedName>
</protein>
<gene>
    <name evidence="2" type="ORF">ACFSE6_06335</name>
</gene>
<keyword evidence="3" id="KW-1185">Reference proteome</keyword>
<evidence type="ECO:0000313" key="2">
    <source>
        <dbReference type="EMBL" id="MFD1717444.1"/>
    </source>
</evidence>
<reference evidence="3" key="1">
    <citation type="journal article" date="2019" name="Int. J. Syst. Evol. Microbiol.">
        <title>The Global Catalogue of Microorganisms (GCM) 10K type strain sequencing project: providing services to taxonomists for standard genome sequencing and annotation.</title>
        <authorList>
            <consortium name="The Broad Institute Genomics Platform"/>
            <consortium name="The Broad Institute Genome Sequencing Center for Infectious Disease"/>
            <person name="Wu L."/>
            <person name="Ma J."/>
        </authorList>
    </citation>
    <scope>NUCLEOTIDE SEQUENCE [LARGE SCALE GENOMIC DNA]</scope>
    <source>
        <strain evidence="3">JCM 17130</strain>
    </source>
</reference>
<sequence>MKIVIAGGSGSLGRALAADLAAPGHETVVLTRSPGRADYGGADVREVAWDAHTVGDWADELRPTAEGGGRRRQSRREARGLPPDRGQHRPAA</sequence>
<evidence type="ECO:0000256" key="1">
    <source>
        <dbReference type="SAM" id="MobiDB-lite"/>
    </source>
</evidence>
<dbReference type="Proteomes" id="UP001597277">
    <property type="component" value="Unassembled WGS sequence"/>
</dbReference>
<dbReference type="EMBL" id="JBHUEE010000002">
    <property type="protein sequence ID" value="MFD1717444.1"/>
    <property type="molecule type" value="Genomic_DNA"/>
</dbReference>
<organism evidence="2 3">
    <name type="scientific">Georgenia deserti</name>
    <dbReference type="NCBI Taxonomy" id="2093781"/>
    <lineage>
        <taxon>Bacteria</taxon>
        <taxon>Bacillati</taxon>
        <taxon>Actinomycetota</taxon>
        <taxon>Actinomycetes</taxon>
        <taxon>Micrococcales</taxon>
        <taxon>Bogoriellaceae</taxon>
        <taxon>Georgenia</taxon>
    </lineage>
</organism>
<evidence type="ECO:0008006" key="4">
    <source>
        <dbReference type="Google" id="ProtNLM"/>
    </source>
</evidence>
<feature type="region of interest" description="Disordered" evidence="1">
    <location>
        <begin position="59"/>
        <end position="92"/>
    </location>
</feature>
<dbReference type="InterPro" id="IPR036291">
    <property type="entry name" value="NAD(P)-bd_dom_sf"/>
</dbReference>
<evidence type="ECO:0000313" key="3">
    <source>
        <dbReference type="Proteomes" id="UP001597277"/>
    </source>
</evidence>